<comment type="caution">
    <text evidence="1">The sequence shown here is derived from an EMBL/GenBank/DDBJ whole genome shotgun (WGS) entry which is preliminary data.</text>
</comment>
<accession>A0ACC0QG47</accession>
<dbReference type="EMBL" id="CM046513">
    <property type="protein sequence ID" value="KAI8652325.1"/>
    <property type="molecule type" value="Genomic_DNA"/>
</dbReference>
<name>A0ACC0QG47_9HYPO</name>
<dbReference type="Proteomes" id="UP001065298">
    <property type="component" value="Chromosome 11"/>
</dbReference>
<protein>
    <submittedName>
        <fullName evidence="1">Prolyl aminopeptidase</fullName>
    </submittedName>
</protein>
<proteinExistence type="predicted"/>
<keyword evidence="1" id="KW-0031">Aminopeptidase</keyword>
<reference evidence="1" key="1">
    <citation type="submission" date="2022-06" db="EMBL/GenBank/DDBJ databases">
        <title>Fusarium solani species complex genomes reveal bases of compartmentalisation and animal pathogenesis.</title>
        <authorList>
            <person name="Tsai I.J."/>
        </authorList>
    </citation>
    <scope>NUCLEOTIDE SEQUENCE</scope>
    <source>
        <strain evidence="1">Fu6.1</strain>
    </source>
</reference>
<keyword evidence="1" id="KW-0378">Hydrolase</keyword>
<gene>
    <name evidence="1" type="ORF">NCS57_01296000</name>
</gene>
<evidence type="ECO:0000313" key="1">
    <source>
        <dbReference type="EMBL" id="KAI8652325.1"/>
    </source>
</evidence>
<sequence length="451" mass="49179">MLQRLIFLLIALATATAGRQAANFNITSAQAEEYGCGHTCQIILNATIPFDRATVGEAFDFDFYNTANNFSSSSPGDVLKFKPINATTRNFRAGTTAYKFQYTSIDNQGSHVPVTGFIAFPYSSGGHGGSDQTVFPLVAFAHGTIGAFYGCAPSNGPNMFDYDTWQTIVSRGYAVVATDYAGLGNNYTPHMYLDFRSHAADIYYSVIAARKLFGHLLSQEWLSVGHSQGGGAVWKLAESEFVRHDAKYLGTVAMAPATYPVSMMLDNINHIEFPGYLPYLKLAAERAIPGFVGTMLSPIMRKRVEMAERFQLCASSLAGLTLDLGRKDLINSTGVAHDAPILLDWEARVAPASGGRSKGPILVVQGANDTSVLPPTTEKAWKKSCRDGNEVHIRLYMGVEHTPITAVAQVDWMTWINGRFSGDDSGHKQCTRKIIAPFDAKWANLPPEFSL</sequence>
<organism evidence="1 2">
    <name type="scientific">Fusarium keratoplasticum</name>
    <dbReference type="NCBI Taxonomy" id="1328300"/>
    <lineage>
        <taxon>Eukaryota</taxon>
        <taxon>Fungi</taxon>
        <taxon>Dikarya</taxon>
        <taxon>Ascomycota</taxon>
        <taxon>Pezizomycotina</taxon>
        <taxon>Sordariomycetes</taxon>
        <taxon>Hypocreomycetidae</taxon>
        <taxon>Hypocreales</taxon>
        <taxon>Nectriaceae</taxon>
        <taxon>Fusarium</taxon>
        <taxon>Fusarium solani species complex</taxon>
    </lineage>
</organism>
<keyword evidence="1" id="KW-0645">Protease</keyword>
<evidence type="ECO:0000313" key="2">
    <source>
        <dbReference type="Proteomes" id="UP001065298"/>
    </source>
</evidence>
<keyword evidence="2" id="KW-1185">Reference proteome</keyword>